<reference evidence="2" key="2">
    <citation type="submission" date="2011-02" db="EMBL/GenBank/DDBJ databases">
        <authorList>
            <person name="MacLean D."/>
        </authorList>
    </citation>
    <scope>NUCLEOTIDE SEQUENCE</scope>
</reference>
<dbReference type="AlphaFoldDB" id="F0WYT3"/>
<evidence type="ECO:0000256" key="1">
    <source>
        <dbReference type="SAM" id="MobiDB-lite"/>
    </source>
</evidence>
<feature type="region of interest" description="Disordered" evidence="1">
    <location>
        <begin position="1"/>
        <end position="95"/>
    </location>
</feature>
<name>F0WYT3_9STRA</name>
<organism evidence="2">
    <name type="scientific">Albugo laibachii Nc14</name>
    <dbReference type="NCBI Taxonomy" id="890382"/>
    <lineage>
        <taxon>Eukaryota</taxon>
        <taxon>Sar</taxon>
        <taxon>Stramenopiles</taxon>
        <taxon>Oomycota</taxon>
        <taxon>Peronosporomycetes</taxon>
        <taxon>Albuginales</taxon>
        <taxon>Albuginaceae</taxon>
        <taxon>Albugo</taxon>
    </lineage>
</organism>
<feature type="compositionally biased region" description="Basic residues" evidence="1">
    <location>
        <begin position="62"/>
        <end position="77"/>
    </location>
</feature>
<dbReference type="InterPro" id="IPR008972">
    <property type="entry name" value="Cupredoxin"/>
</dbReference>
<feature type="region of interest" description="Disordered" evidence="1">
    <location>
        <begin position="107"/>
        <end position="128"/>
    </location>
</feature>
<dbReference type="HOGENOM" id="CLU_498220_0_0_1"/>
<reference evidence="2" key="1">
    <citation type="journal article" date="2011" name="PLoS Biol.">
        <title>Gene gain and loss during evolution of obligate parasitism in the white rust pathogen of Arabidopsis thaliana.</title>
        <authorList>
            <person name="Kemen E."/>
            <person name="Gardiner A."/>
            <person name="Schultz-Larsen T."/>
            <person name="Kemen A.C."/>
            <person name="Balmuth A.L."/>
            <person name="Robert-Seilaniantz A."/>
            <person name="Bailey K."/>
            <person name="Holub E."/>
            <person name="Studholme D.J."/>
            <person name="Maclean D."/>
            <person name="Jones J.D."/>
        </authorList>
    </citation>
    <scope>NUCLEOTIDE SEQUENCE</scope>
</reference>
<gene>
    <name evidence="2" type="primary">AlNc14C398G11343</name>
    <name evidence="2" type="ORF">ALNC14_127860</name>
</gene>
<feature type="compositionally biased region" description="Basic residues" evidence="1">
    <location>
        <begin position="116"/>
        <end position="127"/>
    </location>
</feature>
<evidence type="ECO:0000313" key="2">
    <source>
        <dbReference type="EMBL" id="CCA26642.1"/>
    </source>
</evidence>
<dbReference type="EMBL" id="FR824441">
    <property type="protein sequence ID" value="CCA26642.1"/>
    <property type="molecule type" value="Genomic_DNA"/>
</dbReference>
<dbReference type="SUPFAM" id="SSF49503">
    <property type="entry name" value="Cupredoxins"/>
    <property type="match status" value="1"/>
</dbReference>
<protein>
    <submittedName>
        <fullName evidence="2">AlNc14C398G11343 protein</fullName>
    </submittedName>
</protein>
<sequence length="547" mass="62189">MGKNNAPIHSQHTHLRYRRKDSTVSTQSMDKTVIKQPEFEIPIPTSPNNQLSEEKRTGNTLKHPKSNTRKRRRRKVHVPSTEDNQKEGESVQTQLLKDTLKPYVHYSNQRDAPKTHAPKKGQIRKKSSAYETQYKPISVIVHSESTGEAKKEIIDQLLTKTEDLSIQNAYSDEVISPVGSVSAVDDEELAYTVEQRRTRKSMQTQFQLQCTDTKAYGLCEWPTGTSSQDTQSASEDEGSFVPVMEDARAREEYALEKSCYDFFPNTFPREKFLMCSSDAIGEICIVEFEFQPHYLRVRPGQVVVLKISAETMGMVEHCLDVTFTPRDTSQVVRASSAVLRASEFVAWRFGKVGRVDIECSVYHTRGTIEVADHVTKNAGGMLPNRLQEIRPPVPVMSYKNEVKRVVSSADQIPMERTVSSAVKSDVLDEDNRVFDKDHNTSIFHPPHNLRQALDEDVEVCREVLCQYDRINASSVIIGQVACPLAEYNVSHITSRDCNGKASSTFQFQEHYDQVAEKERDLMECEAESDATAIYNFFKQRKSIIRFV</sequence>
<proteinExistence type="predicted"/>
<accession>F0WYT3</accession>